<gene>
    <name evidence="1" type="ORF">H6G81_21595</name>
</gene>
<dbReference type="EMBL" id="JACJTA010000054">
    <property type="protein sequence ID" value="MBD2607050.1"/>
    <property type="molecule type" value="Genomic_DNA"/>
</dbReference>
<evidence type="ECO:0000313" key="1">
    <source>
        <dbReference type="EMBL" id="MBD2607050.1"/>
    </source>
</evidence>
<dbReference type="InterPro" id="IPR014951">
    <property type="entry name" value="DUF1822"/>
</dbReference>
<sequence>MTNLSINPQPTWFDFERLPTSAITLSPDQINQAIELSNQIINTNRQWQVYLNSLALFALEEWLESRDTSLTINREKCTLFQPAVANAIYSVSNLQVGEFKLCLIATGSLTDEEVTLSRAVVDIAEYVAHFYILVEVLEEQECAVIQGFLSYQQLTERLANSNLVAEEDWTYQLPLTWFEDNSDRLLLYLRCLEPQAIPLPAVPPRAYNLSGMQNELTALLPQLHSPERELWQVLNWEQGTAILTSPELLNWVYNLQIQQLSIPHLSDLFKLLTQPALNVGRWLWDELDNLAQELSWVLLPGFAPIGEMRSPTEEFAAIITQLQQTDSEIPLEARAAFKDLLLAGIQLRLYAVTWHLVSESNRSEWTLLLILGAPNSNSLPHNVKLRVSDQTGILVERGLEPENGDVYIFTRVIGNWDEKFLVSVRLMDGVEVTLPPFAFDLGR</sequence>
<proteinExistence type="predicted"/>
<accession>A0ABR8GUA5</accession>
<protein>
    <submittedName>
        <fullName evidence="1">DUF1822 family protein</fullName>
    </submittedName>
</protein>
<name>A0ABR8GUA5_9CYAN</name>
<dbReference type="Proteomes" id="UP000660380">
    <property type="component" value="Unassembled WGS sequence"/>
</dbReference>
<evidence type="ECO:0000313" key="2">
    <source>
        <dbReference type="Proteomes" id="UP000660380"/>
    </source>
</evidence>
<keyword evidence="2" id="KW-1185">Reference proteome</keyword>
<organism evidence="1 2">
    <name type="scientific">Scytonema hofmannii FACHB-248</name>
    <dbReference type="NCBI Taxonomy" id="1842502"/>
    <lineage>
        <taxon>Bacteria</taxon>
        <taxon>Bacillati</taxon>
        <taxon>Cyanobacteriota</taxon>
        <taxon>Cyanophyceae</taxon>
        <taxon>Nostocales</taxon>
        <taxon>Scytonemataceae</taxon>
        <taxon>Scytonema</taxon>
    </lineage>
</organism>
<reference evidence="1 2" key="1">
    <citation type="journal article" date="2020" name="ISME J.">
        <title>Comparative genomics reveals insights into cyanobacterial evolution and habitat adaptation.</title>
        <authorList>
            <person name="Chen M.Y."/>
            <person name="Teng W.K."/>
            <person name="Zhao L."/>
            <person name="Hu C.X."/>
            <person name="Zhou Y.K."/>
            <person name="Han B.P."/>
            <person name="Song L.R."/>
            <person name="Shu W.S."/>
        </authorList>
    </citation>
    <scope>NUCLEOTIDE SEQUENCE [LARGE SCALE GENOMIC DNA]</scope>
    <source>
        <strain evidence="1 2">FACHB-248</strain>
    </source>
</reference>
<dbReference type="Pfam" id="PF08852">
    <property type="entry name" value="DUF1822"/>
    <property type="match status" value="1"/>
</dbReference>
<comment type="caution">
    <text evidence="1">The sequence shown here is derived from an EMBL/GenBank/DDBJ whole genome shotgun (WGS) entry which is preliminary data.</text>
</comment>
<dbReference type="RefSeq" id="WP_029631503.1">
    <property type="nucleotide sequence ID" value="NZ_JACJTA010000054.1"/>
</dbReference>